<dbReference type="PROSITE" id="PS50109">
    <property type="entry name" value="HIS_KIN"/>
    <property type="match status" value="1"/>
</dbReference>
<dbReference type="RefSeq" id="WP_261756385.1">
    <property type="nucleotide sequence ID" value="NZ_CP104562.2"/>
</dbReference>
<dbReference type="InterPro" id="IPR003594">
    <property type="entry name" value="HATPase_dom"/>
</dbReference>
<keyword evidence="7" id="KW-0808">Transferase</keyword>
<evidence type="ECO:0000313" key="8">
    <source>
        <dbReference type="Proteomes" id="UP001064933"/>
    </source>
</evidence>
<dbReference type="PANTHER" id="PTHR43547">
    <property type="entry name" value="TWO-COMPONENT HISTIDINE KINASE"/>
    <property type="match status" value="1"/>
</dbReference>
<dbReference type="Pfam" id="PF00512">
    <property type="entry name" value="HisKA"/>
    <property type="match status" value="1"/>
</dbReference>
<dbReference type="GO" id="GO:0016301">
    <property type="term" value="F:kinase activity"/>
    <property type="evidence" value="ECO:0007669"/>
    <property type="project" value="UniProtKB-KW"/>
</dbReference>
<dbReference type="PRINTS" id="PR00344">
    <property type="entry name" value="BCTRLSENSOR"/>
</dbReference>
<keyword evidence="7" id="KW-0418">Kinase</keyword>
<dbReference type="InterPro" id="IPR005467">
    <property type="entry name" value="His_kinase_dom"/>
</dbReference>
<dbReference type="Proteomes" id="UP001064933">
    <property type="component" value="Chromosome"/>
</dbReference>
<dbReference type="SUPFAM" id="SSF47384">
    <property type="entry name" value="Homodimeric domain of signal transducing histidine kinase"/>
    <property type="match status" value="1"/>
</dbReference>
<proteinExistence type="predicted"/>
<accession>A0ABY6AVN1</accession>
<dbReference type="EMBL" id="CP104562">
    <property type="protein sequence ID" value="UXH76650.1"/>
    <property type="molecule type" value="Genomic_DNA"/>
</dbReference>
<dbReference type="Gene3D" id="3.30.450.20">
    <property type="entry name" value="PAS domain"/>
    <property type="match status" value="1"/>
</dbReference>
<dbReference type="EC" id="2.7.13.3" evidence="2"/>
<dbReference type="Gene3D" id="3.30.450.40">
    <property type="match status" value="1"/>
</dbReference>
<dbReference type="SMART" id="SM00387">
    <property type="entry name" value="HATPase_c"/>
    <property type="match status" value="1"/>
</dbReference>
<protein>
    <recommendedName>
        <fullName evidence="2">histidine kinase</fullName>
        <ecNumber evidence="2">2.7.13.3</ecNumber>
    </recommendedName>
</protein>
<gene>
    <name evidence="7" type="ORF">N4261_16575</name>
</gene>
<name>A0ABY6AVN1_9BURK</name>
<sequence>MSSAQESLSPRARRAAWRGQPSIDTEPDEAFDALARSAALVCDTPTALVGLSSGAYVRFKAWVGAEPVDGSSVAVLGAHAIGQAEFFEVKELASAPGLSDLKEQLDGDAPQFVAAVPLILADGEQVGTLCVMDARPRLLEPRQRQALQALGTVAAGLLERRGGTAGERLAERIAERSLRSLSEAGLFPFFAADNAGRLTYTNERWQQLFGEHHGNDWMDAVIPGHRDRVLQAWRAENNAHQEPELDFSIRGDQGQLQHLRALWRTLHDEDGQAVGRAGIVEDVTLSRDAGHRSQHLNARLSIESERKNRFIATLAHELRGPLSVIKNGVRLLRTAALGETESSNVLGMMDRQVTAMATQIDGLTDLSSISLGKLDLRMAQVDMAAVVENALEIAAPLIGAKRHEVRVNTPTPPVFVKGDATRLVQIVSNLLTNAAKYTDDGGRVEVTVRRQSSNVCVEVQDNGVGLTAEQAAAIFGMFEQVQEDSNMRSSGLGIGLALSRRLAALHGADIAVASDGRGQGSRFTLTIPAWVDLRVA</sequence>
<evidence type="ECO:0000259" key="5">
    <source>
        <dbReference type="PROSITE" id="PS50109"/>
    </source>
</evidence>
<evidence type="ECO:0000256" key="1">
    <source>
        <dbReference type="ARBA" id="ARBA00000085"/>
    </source>
</evidence>
<dbReference type="InterPro" id="IPR036097">
    <property type="entry name" value="HisK_dim/P_sf"/>
</dbReference>
<dbReference type="Pfam" id="PF01590">
    <property type="entry name" value="GAF"/>
    <property type="match status" value="1"/>
</dbReference>
<keyword evidence="8" id="KW-1185">Reference proteome</keyword>
<dbReference type="InterPro" id="IPR035965">
    <property type="entry name" value="PAS-like_dom_sf"/>
</dbReference>
<dbReference type="SUPFAM" id="SSF55781">
    <property type="entry name" value="GAF domain-like"/>
    <property type="match status" value="1"/>
</dbReference>
<dbReference type="InterPro" id="IPR000014">
    <property type="entry name" value="PAS"/>
</dbReference>
<dbReference type="Pfam" id="PF02518">
    <property type="entry name" value="HATPase_c"/>
    <property type="match status" value="1"/>
</dbReference>
<dbReference type="SUPFAM" id="SSF55874">
    <property type="entry name" value="ATPase domain of HSP90 chaperone/DNA topoisomerase II/histidine kinase"/>
    <property type="match status" value="1"/>
</dbReference>
<dbReference type="InterPro" id="IPR036890">
    <property type="entry name" value="HATPase_C_sf"/>
</dbReference>
<dbReference type="SUPFAM" id="SSF55785">
    <property type="entry name" value="PYP-like sensor domain (PAS domain)"/>
    <property type="match status" value="1"/>
</dbReference>
<dbReference type="InterPro" id="IPR029016">
    <property type="entry name" value="GAF-like_dom_sf"/>
</dbReference>
<dbReference type="CDD" id="cd00082">
    <property type="entry name" value="HisKA"/>
    <property type="match status" value="1"/>
</dbReference>
<dbReference type="CDD" id="cd00075">
    <property type="entry name" value="HATPase"/>
    <property type="match status" value="1"/>
</dbReference>
<dbReference type="SMART" id="SM00388">
    <property type="entry name" value="HisKA"/>
    <property type="match status" value="1"/>
</dbReference>
<dbReference type="Gene3D" id="1.10.287.130">
    <property type="match status" value="1"/>
</dbReference>
<feature type="domain" description="Histidine kinase" evidence="5">
    <location>
        <begin position="313"/>
        <end position="531"/>
    </location>
</feature>
<dbReference type="CDD" id="cd00130">
    <property type="entry name" value="PAS"/>
    <property type="match status" value="1"/>
</dbReference>
<dbReference type="PANTHER" id="PTHR43547:SF2">
    <property type="entry name" value="HYBRID SIGNAL TRANSDUCTION HISTIDINE KINASE C"/>
    <property type="match status" value="1"/>
</dbReference>
<dbReference type="InterPro" id="IPR003018">
    <property type="entry name" value="GAF"/>
</dbReference>
<evidence type="ECO:0000259" key="6">
    <source>
        <dbReference type="PROSITE" id="PS50112"/>
    </source>
</evidence>
<reference evidence="7" key="1">
    <citation type="submission" date="2022-10" db="EMBL/GenBank/DDBJ databases">
        <title>Characterization and whole genome sequencing of a new Roseateles species, isolated from fresh water.</title>
        <authorList>
            <person name="Guliayeva D.Y."/>
            <person name="Akhremchuk A.E."/>
            <person name="Sikolenko M.A."/>
            <person name="Valentovich L.N."/>
            <person name="Sidarenka A.V."/>
        </authorList>
    </citation>
    <scope>NUCLEOTIDE SEQUENCE</scope>
    <source>
        <strain evidence="7">BIM B-1768</strain>
    </source>
</reference>
<comment type="catalytic activity">
    <reaction evidence="1">
        <text>ATP + protein L-histidine = ADP + protein N-phospho-L-histidine.</text>
        <dbReference type="EC" id="2.7.13.3"/>
    </reaction>
</comment>
<keyword evidence="3" id="KW-0597">Phosphoprotein</keyword>
<dbReference type="InterPro" id="IPR003661">
    <property type="entry name" value="HisK_dim/P_dom"/>
</dbReference>
<organism evidence="7 8">
    <name type="scientific">Roseateles amylovorans</name>
    <dbReference type="NCBI Taxonomy" id="2978473"/>
    <lineage>
        <taxon>Bacteria</taxon>
        <taxon>Pseudomonadati</taxon>
        <taxon>Pseudomonadota</taxon>
        <taxon>Betaproteobacteria</taxon>
        <taxon>Burkholderiales</taxon>
        <taxon>Sphaerotilaceae</taxon>
        <taxon>Roseateles</taxon>
    </lineage>
</organism>
<dbReference type="PROSITE" id="PS50112">
    <property type="entry name" value="PAS"/>
    <property type="match status" value="1"/>
</dbReference>
<evidence type="ECO:0000313" key="7">
    <source>
        <dbReference type="EMBL" id="UXH76650.1"/>
    </source>
</evidence>
<dbReference type="Gene3D" id="3.30.565.10">
    <property type="entry name" value="Histidine kinase-like ATPase, C-terminal domain"/>
    <property type="match status" value="1"/>
</dbReference>
<evidence type="ECO:0000256" key="3">
    <source>
        <dbReference type="ARBA" id="ARBA00022553"/>
    </source>
</evidence>
<evidence type="ECO:0000256" key="4">
    <source>
        <dbReference type="SAM" id="MobiDB-lite"/>
    </source>
</evidence>
<feature type="domain" description="PAS" evidence="6">
    <location>
        <begin position="174"/>
        <end position="210"/>
    </location>
</feature>
<feature type="region of interest" description="Disordered" evidence="4">
    <location>
        <begin position="1"/>
        <end position="24"/>
    </location>
</feature>
<evidence type="ECO:0000256" key="2">
    <source>
        <dbReference type="ARBA" id="ARBA00012438"/>
    </source>
</evidence>
<dbReference type="InterPro" id="IPR004358">
    <property type="entry name" value="Sig_transdc_His_kin-like_C"/>
</dbReference>